<accession>A0AAP6ZVU8</accession>
<dbReference type="Gene3D" id="1.10.260.40">
    <property type="entry name" value="lambda repressor-like DNA-binding domains"/>
    <property type="match status" value="1"/>
</dbReference>
<protein>
    <submittedName>
        <fullName evidence="3">Helix-turn-helix transcriptional regulator</fullName>
    </submittedName>
</protein>
<evidence type="ECO:0000259" key="2">
    <source>
        <dbReference type="PROSITE" id="PS50943"/>
    </source>
</evidence>
<evidence type="ECO:0000313" key="3">
    <source>
        <dbReference type="EMBL" id="NOJ71025.1"/>
    </source>
</evidence>
<dbReference type="Pfam" id="PF01381">
    <property type="entry name" value="HTH_3"/>
    <property type="match status" value="1"/>
</dbReference>
<evidence type="ECO:0000313" key="4">
    <source>
        <dbReference type="Proteomes" id="UP000552038"/>
    </source>
</evidence>
<dbReference type="InterPro" id="IPR010982">
    <property type="entry name" value="Lambda_DNA-bd_dom_sf"/>
</dbReference>
<comment type="caution">
    <text evidence="3">The sequence shown here is derived from an EMBL/GenBank/DDBJ whole genome shotgun (WGS) entry which is preliminary data.</text>
</comment>
<dbReference type="PANTHER" id="PTHR46797">
    <property type="entry name" value="HTH-TYPE TRANSCRIPTIONAL REGULATOR"/>
    <property type="match status" value="1"/>
</dbReference>
<dbReference type="PANTHER" id="PTHR46797:SF1">
    <property type="entry name" value="METHYLPHOSPHONATE SYNTHASE"/>
    <property type="match status" value="1"/>
</dbReference>
<feature type="domain" description="HTH cro/C1-type" evidence="2">
    <location>
        <begin position="13"/>
        <end position="68"/>
    </location>
</feature>
<dbReference type="EMBL" id="JABFOR010000010">
    <property type="protein sequence ID" value="NOJ71025.1"/>
    <property type="molecule type" value="Genomic_DNA"/>
</dbReference>
<dbReference type="SUPFAM" id="SSF48452">
    <property type="entry name" value="TPR-like"/>
    <property type="match status" value="1"/>
</dbReference>
<dbReference type="PROSITE" id="PS50943">
    <property type="entry name" value="HTH_CROC1"/>
    <property type="match status" value="1"/>
</dbReference>
<organism evidence="3 4">
    <name type="scientific">Paenibacillus alvei</name>
    <name type="common">Bacillus alvei</name>
    <dbReference type="NCBI Taxonomy" id="44250"/>
    <lineage>
        <taxon>Bacteria</taxon>
        <taxon>Bacillati</taxon>
        <taxon>Bacillota</taxon>
        <taxon>Bacilli</taxon>
        <taxon>Bacillales</taxon>
        <taxon>Paenibacillaceae</taxon>
        <taxon>Paenibacillus</taxon>
    </lineage>
</organism>
<dbReference type="GO" id="GO:0005829">
    <property type="term" value="C:cytosol"/>
    <property type="evidence" value="ECO:0007669"/>
    <property type="project" value="TreeGrafter"/>
</dbReference>
<dbReference type="CDD" id="cd00093">
    <property type="entry name" value="HTH_XRE"/>
    <property type="match status" value="1"/>
</dbReference>
<dbReference type="GO" id="GO:0003677">
    <property type="term" value="F:DNA binding"/>
    <property type="evidence" value="ECO:0007669"/>
    <property type="project" value="UniProtKB-KW"/>
</dbReference>
<name>A0AAP6ZVU8_PAEAL</name>
<gene>
    <name evidence="3" type="ORF">HMI46_10710</name>
</gene>
<evidence type="ECO:0000256" key="1">
    <source>
        <dbReference type="ARBA" id="ARBA00023125"/>
    </source>
</evidence>
<dbReference type="GO" id="GO:0003700">
    <property type="term" value="F:DNA-binding transcription factor activity"/>
    <property type="evidence" value="ECO:0007669"/>
    <property type="project" value="TreeGrafter"/>
</dbReference>
<dbReference type="InterPro" id="IPR050807">
    <property type="entry name" value="TransReg_Diox_bact_type"/>
</dbReference>
<dbReference type="Proteomes" id="UP000552038">
    <property type="component" value="Unassembled WGS sequence"/>
</dbReference>
<dbReference type="InterPro" id="IPR011990">
    <property type="entry name" value="TPR-like_helical_dom_sf"/>
</dbReference>
<dbReference type="SMART" id="SM00530">
    <property type="entry name" value="HTH_XRE"/>
    <property type="match status" value="1"/>
</dbReference>
<dbReference type="RefSeq" id="WP_163979701.1">
    <property type="nucleotide sequence ID" value="NZ_JABFOR010000010.1"/>
</dbReference>
<dbReference type="InterPro" id="IPR001387">
    <property type="entry name" value="Cro/C1-type_HTH"/>
</dbReference>
<reference evidence="3 4" key="1">
    <citation type="submission" date="2020-05" db="EMBL/GenBank/DDBJ databases">
        <title>Whole genome sequencing and identification of novel metabolites from Paenibacillus alvei strain JR949.</title>
        <authorList>
            <person name="Rajendhran J."/>
            <person name="Sree Pranav P."/>
            <person name="Mahalakshmi B."/>
            <person name="Karthikeyan R."/>
        </authorList>
    </citation>
    <scope>NUCLEOTIDE SEQUENCE [LARGE SCALE GENOMIC DNA]</scope>
    <source>
        <strain evidence="3 4">JR949</strain>
    </source>
</reference>
<keyword evidence="1" id="KW-0238">DNA-binding</keyword>
<dbReference type="AlphaFoldDB" id="A0AAP6ZVU8"/>
<sequence length="408" mass="47387">MEVAVIKTIGELIQDTRRASNITLTQLSELSGIPKGTISRIENGEVKRPQFSTVHPLAKALNIPLETLIDYYVEIERRSDSLLHILHTTIQHKSNNELIQKVATKYLESCNEDSYNLTEKLYQNIDSIEDTSIKLLLYNLIIEHSRSHGMMPYIAKGMYQRYLIERNDFSKLKETYYSGKYILHYTDFLPQQDRIELYYKLGIHAFNLRLYYESIEYCRRVLTEDTSQSEYKIYALGILVDAHYSVEEYKEAEMYSMQYKQFDYLNYPHTKGNVVLMDALFVAKKGDTDKAIMLLKSFLETCDDIHVIPASKQLLHLYLQQNNLEGAKNVLEGITIKPSNLNTSNPLIFSRYADYLQIKGEYYLAVGNYEACIKHMVEGASYYSKVNNRVKEKLCRIIKTAFTHGDIL</sequence>
<dbReference type="Gene3D" id="1.25.40.10">
    <property type="entry name" value="Tetratricopeptide repeat domain"/>
    <property type="match status" value="1"/>
</dbReference>
<proteinExistence type="predicted"/>
<dbReference type="SUPFAM" id="SSF47413">
    <property type="entry name" value="lambda repressor-like DNA-binding domains"/>
    <property type="match status" value="1"/>
</dbReference>